<dbReference type="InterPro" id="IPR004219">
    <property type="entry name" value="TTvirus_Unk"/>
</dbReference>
<evidence type="ECO:0000313" key="8">
    <source>
        <dbReference type="EMBL" id="ANQ39370.1"/>
    </source>
</evidence>
<dbReference type="Pfam" id="PF02956">
    <property type="entry name" value="TT_ORF1"/>
    <property type="match status" value="1"/>
</dbReference>
<sequence length="779" mass="92402">MAWWGWRRRWWRPRWRRRRRWTRRRRRVPTRRPRRAVRRYRRRQRVRRRRWGRRWTRRGRLRLRRRRRRRKKIVLTQWNPQTVRRCYIRGLMPVIWAGMGSGGKNYAVRSDDYTTTGFGGSFGTETFSLRVLFDQYQRGFNRWSHSNKDLDLALYYGCSFRFYRHDSVDFIVTFTKNPPMKTNQYTAPLTHPGMLMRAKYKVLIPSRKTRPRGRKYVKIRVKPPNLFQHKWYTQADLCSVSLVQLNLTAADFTHPFGSPLTDTPCVSFQVLGDLYNECLNIDLPKLQKFTKEGPTYEDNAFSNKDSLDKLLKQLFLNGQYWQTFITGPFIKDQMQHNTYDTYLNNLKRTSTFIKPTQTTHYKPEDAAKFVSSADSNYLFVTYHPENIPEKIKAIRDNYFNLETGKNDVYGDNKAQYRSSTHLLEYHLGIYSPIFLSSGRSNTQMWTAYRDIVYNPLLDKGEGNRIWFQYHTKKDNRYQLPNCHWMLENLPLWSLLHGYREYLESQIKYGDILLEGKVLITSPYTMPPLYDPKDPTKGWVPYNDTFGRGKWIDGGGYIPLIERGRWYVMMRYQLDVFHDIVTCGPFAYRDDEKNAQLVAGYTFRFKWGGTTIHSQVIRNPCTDEQLSPGPRRRPRDVQVVDPQSIGPPWVFHEWDQRRGQFTDSAVRRMLLQPIPRSPFAPEPKRPLLFLSPEYQGPGQESVSGSLAKRPRLWQEEETQSQTGSQPSEPEAETTRELLERKLREQQLLQLQLQRLTVSLAKTQAGLHINPLLLSSPPLTR</sequence>
<evidence type="ECO:0000256" key="6">
    <source>
        <dbReference type="RuleBase" id="RU361230"/>
    </source>
</evidence>
<organism evidence="8">
    <name type="scientific">Torque teno virus</name>
    <dbReference type="NCBI Taxonomy" id="68887"/>
    <lineage>
        <taxon>Viruses</taxon>
        <taxon>Monodnaviria</taxon>
        <taxon>Shotokuvirae</taxon>
        <taxon>Commensaviricota</taxon>
        <taxon>Cardeaviricetes</taxon>
        <taxon>Sanitavirales</taxon>
        <taxon>Anelloviridae</taxon>
    </lineage>
</organism>
<evidence type="ECO:0000256" key="1">
    <source>
        <dbReference type="ARBA" id="ARBA00004328"/>
    </source>
</evidence>
<evidence type="ECO:0000256" key="2">
    <source>
        <dbReference type="ARBA" id="ARBA00006131"/>
    </source>
</evidence>
<dbReference type="GO" id="GO:0039615">
    <property type="term" value="C:T=1 icosahedral viral capsid"/>
    <property type="evidence" value="ECO:0007669"/>
    <property type="project" value="UniProtKB-UniRule"/>
</dbReference>
<keyword evidence="3 6" id="KW-1140">T=1 icosahedral capsid protein</keyword>
<feature type="region of interest" description="Disordered" evidence="7">
    <location>
        <begin position="620"/>
        <end position="643"/>
    </location>
</feature>
<protein>
    <recommendedName>
        <fullName evidence="6">Capsid protein</fullName>
    </recommendedName>
</protein>
<proteinExistence type="inferred from homology"/>
<comment type="subcellular location">
    <subcellularLocation>
        <location evidence="1 6">Virion</location>
    </subcellularLocation>
</comment>
<feature type="compositionally biased region" description="Low complexity" evidence="7">
    <location>
        <begin position="718"/>
        <end position="727"/>
    </location>
</feature>
<evidence type="ECO:0000256" key="5">
    <source>
        <dbReference type="ARBA" id="ARBA00022844"/>
    </source>
</evidence>
<keyword evidence="5 6" id="KW-0946">Virion</keyword>
<comment type="function">
    <text evidence="6">Self-assembles to form an icosahedral capsid.</text>
</comment>
<keyword evidence="4 6" id="KW-0167">Capsid protein</keyword>
<feature type="region of interest" description="Disordered" evidence="7">
    <location>
        <begin position="674"/>
        <end position="733"/>
    </location>
</feature>
<dbReference type="EMBL" id="KT163915">
    <property type="protein sequence ID" value="ANQ39370.1"/>
    <property type="molecule type" value="Genomic_DNA"/>
</dbReference>
<evidence type="ECO:0000256" key="4">
    <source>
        <dbReference type="ARBA" id="ARBA00022561"/>
    </source>
</evidence>
<evidence type="ECO:0000256" key="7">
    <source>
        <dbReference type="SAM" id="MobiDB-lite"/>
    </source>
</evidence>
<evidence type="ECO:0000256" key="3">
    <source>
        <dbReference type="ARBA" id="ARBA00022431"/>
    </source>
</evidence>
<accession>A0A1B1FDP5</accession>
<name>A0A1B1FDP5_9VIRU</name>
<comment type="similarity">
    <text evidence="2 6">Belongs to the anelloviridae capsid protein family.</text>
</comment>
<reference evidence="8" key="1">
    <citation type="submission" date="2015-06" db="EMBL/GenBank/DDBJ databases">
        <title>TTVs in the plasma of HIV-infected subjects from United States.</title>
        <authorList>
            <person name="Li L."/>
            <person name="Delwart E."/>
        </authorList>
    </citation>
    <scope>NUCLEOTIDE SEQUENCE</scope>
    <source>
        <strain evidence="8">P19-1</strain>
    </source>
</reference>